<organism evidence="4 5">
    <name type="scientific">Micromonospora pattaloongensis</name>
    <dbReference type="NCBI Taxonomy" id="405436"/>
    <lineage>
        <taxon>Bacteria</taxon>
        <taxon>Bacillati</taxon>
        <taxon>Actinomycetota</taxon>
        <taxon>Actinomycetes</taxon>
        <taxon>Micromonosporales</taxon>
        <taxon>Micromonosporaceae</taxon>
        <taxon>Micromonospora</taxon>
    </lineage>
</organism>
<protein>
    <recommendedName>
        <fullName evidence="3">DUF4350 domain-containing protein</fullName>
    </recommendedName>
</protein>
<evidence type="ECO:0000256" key="1">
    <source>
        <dbReference type="SAM" id="MobiDB-lite"/>
    </source>
</evidence>
<gene>
    <name evidence="4" type="ORF">SAMN05444365_103212</name>
</gene>
<feature type="domain" description="DUF4350" evidence="3">
    <location>
        <begin position="47"/>
        <end position="223"/>
    </location>
</feature>
<keyword evidence="5" id="KW-1185">Reference proteome</keyword>
<proteinExistence type="predicted"/>
<keyword evidence="2" id="KW-1133">Transmembrane helix</keyword>
<feature type="compositionally biased region" description="Low complexity" evidence="1">
    <location>
        <begin position="429"/>
        <end position="438"/>
    </location>
</feature>
<feature type="region of interest" description="Disordered" evidence="1">
    <location>
        <begin position="232"/>
        <end position="292"/>
    </location>
</feature>
<dbReference type="InterPro" id="IPR025646">
    <property type="entry name" value="DUF4350"/>
</dbReference>
<evidence type="ECO:0000256" key="2">
    <source>
        <dbReference type="SAM" id="Phobius"/>
    </source>
</evidence>
<evidence type="ECO:0000259" key="3">
    <source>
        <dbReference type="Pfam" id="PF14258"/>
    </source>
</evidence>
<keyword evidence="2" id="KW-0472">Membrane</keyword>
<name>A0A1H3M2U9_9ACTN</name>
<dbReference type="STRING" id="405436.SAMN05444365_103212"/>
<evidence type="ECO:0000313" key="4">
    <source>
        <dbReference type="EMBL" id="SDY71067.1"/>
    </source>
</evidence>
<dbReference type="Proteomes" id="UP000242415">
    <property type="component" value="Unassembled WGS sequence"/>
</dbReference>
<dbReference type="EMBL" id="FNPH01000003">
    <property type="protein sequence ID" value="SDY71067.1"/>
    <property type="molecule type" value="Genomic_DNA"/>
</dbReference>
<dbReference type="Pfam" id="PF14258">
    <property type="entry name" value="DUF4350"/>
    <property type="match status" value="1"/>
</dbReference>
<dbReference type="RefSeq" id="WP_175543585.1">
    <property type="nucleotide sequence ID" value="NZ_FNPH01000003.1"/>
</dbReference>
<dbReference type="AlphaFoldDB" id="A0A1H3M2U9"/>
<feature type="region of interest" description="Disordered" evidence="1">
    <location>
        <begin position="429"/>
        <end position="452"/>
    </location>
</feature>
<reference evidence="5" key="1">
    <citation type="submission" date="2016-10" db="EMBL/GenBank/DDBJ databases">
        <authorList>
            <person name="Varghese N."/>
            <person name="Submissions S."/>
        </authorList>
    </citation>
    <scope>NUCLEOTIDE SEQUENCE [LARGE SCALE GENOMIC DNA]</scope>
    <source>
        <strain evidence="5">DSM 45245</strain>
    </source>
</reference>
<sequence length="452" mass="47858">MTSPTRRRWHRAAIPLGLVLLLFAVTGVTYALEHPDPREPGFLSPVNADSDGGSRLAQALTARGVDVRRERHTPDALQTAAEAPSTLLVPAPTLVHPDYLTMLSRLPATSRVVLVDPPARVLDRGGVPLEPTGRRWAARPVGPETAGQPCPLPEAAAAGVAAALRQRYAVRSGASPTVGRCYDSGLIGLRWSLTELVVIGASDPFRNDRLDEHGNTTLATGLLGTRSRVVWLDLDGPEPPPDTPQQPVTEPEAPAPPEGGDEEPYPDERGGSGGPGGPADRPDEGSASQADNPLRDAFPSWFWALLAMLGFALLIIALWRARRLAPPVAEPLPVTVRSAETVLGRGRLYRRARARGPAADILRGAALARVLPLLDLPADSPPEHVATAVAVQTGQPPEAVRELLYGATPDDDAALLRLARDLAALPHAVSAPRATRGTPPTPYDATEQGGDR</sequence>
<accession>A0A1H3M2U9</accession>
<keyword evidence="2" id="KW-0812">Transmembrane</keyword>
<feature type="transmembrane region" description="Helical" evidence="2">
    <location>
        <begin position="301"/>
        <end position="319"/>
    </location>
</feature>
<evidence type="ECO:0000313" key="5">
    <source>
        <dbReference type="Proteomes" id="UP000242415"/>
    </source>
</evidence>